<reference evidence="2" key="1">
    <citation type="submission" date="2022-11" db="EMBL/GenBank/DDBJ databases">
        <title>Centuries of genome instability and evolution in soft-shell clam transmissible cancer (bioRxiv).</title>
        <authorList>
            <person name="Hart S.F.M."/>
            <person name="Yonemitsu M.A."/>
            <person name="Giersch R.M."/>
            <person name="Beal B.F."/>
            <person name="Arriagada G."/>
            <person name="Davis B.W."/>
            <person name="Ostrander E.A."/>
            <person name="Goff S.P."/>
            <person name="Metzger M.J."/>
        </authorList>
    </citation>
    <scope>NUCLEOTIDE SEQUENCE</scope>
    <source>
        <strain evidence="2">MELC-2E11</strain>
        <tissue evidence="2">Siphon/mantle</tissue>
    </source>
</reference>
<gene>
    <name evidence="2" type="ORF">MAR_022168</name>
</gene>
<keyword evidence="3" id="KW-1185">Reference proteome</keyword>
<evidence type="ECO:0000256" key="1">
    <source>
        <dbReference type="SAM" id="Phobius"/>
    </source>
</evidence>
<protein>
    <submittedName>
        <fullName evidence="2">ITR-like protein</fullName>
    </submittedName>
</protein>
<accession>A0ABY7DN64</accession>
<feature type="transmembrane region" description="Helical" evidence="1">
    <location>
        <begin position="103"/>
        <end position="122"/>
    </location>
</feature>
<sequence length="135" mass="15477">MDDGWDWLGSGSIVLASGDGCVSHGSKRGRRDPLRKHFSKSTSLASTWVAFAVFFIPFVMLNIYENFKKGFAKQQCQIPTRERKDILTKYPLKFPARAKIKTLKMTFVILLTFIICSMPYFVVEMIMSYGKYCLI</sequence>
<organism evidence="2 3">
    <name type="scientific">Mya arenaria</name>
    <name type="common">Soft-shell clam</name>
    <dbReference type="NCBI Taxonomy" id="6604"/>
    <lineage>
        <taxon>Eukaryota</taxon>
        <taxon>Metazoa</taxon>
        <taxon>Spiralia</taxon>
        <taxon>Lophotrochozoa</taxon>
        <taxon>Mollusca</taxon>
        <taxon>Bivalvia</taxon>
        <taxon>Autobranchia</taxon>
        <taxon>Heteroconchia</taxon>
        <taxon>Euheterodonta</taxon>
        <taxon>Imparidentia</taxon>
        <taxon>Neoheterodontei</taxon>
        <taxon>Myida</taxon>
        <taxon>Myoidea</taxon>
        <taxon>Myidae</taxon>
        <taxon>Mya</taxon>
    </lineage>
</organism>
<name>A0ABY7DN64_MYAAR</name>
<evidence type="ECO:0000313" key="2">
    <source>
        <dbReference type="EMBL" id="WAQ97795.1"/>
    </source>
</evidence>
<keyword evidence="1" id="KW-0812">Transmembrane</keyword>
<proteinExistence type="predicted"/>
<dbReference type="Gene3D" id="1.20.1070.10">
    <property type="entry name" value="Rhodopsin 7-helix transmembrane proteins"/>
    <property type="match status" value="1"/>
</dbReference>
<keyword evidence="1" id="KW-1133">Transmembrane helix</keyword>
<dbReference type="Proteomes" id="UP001164746">
    <property type="component" value="Chromosome 3"/>
</dbReference>
<feature type="transmembrane region" description="Helical" evidence="1">
    <location>
        <begin position="45"/>
        <end position="64"/>
    </location>
</feature>
<evidence type="ECO:0000313" key="3">
    <source>
        <dbReference type="Proteomes" id="UP001164746"/>
    </source>
</evidence>
<dbReference type="EMBL" id="CP111014">
    <property type="protein sequence ID" value="WAQ97795.1"/>
    <property type="molecule type" value="Genomic_DNA"/>
</dbReference>
<keyword evidence="1" id="KW-0472">Membrane</keyword>